<keyword evidence="3" id="KW-1185">Reference proteome</keyword>
<dbReference type="VEuPathDB" id="GiardiaDB:SS50377_23846"/>
<evidence type="ECO:0000313" key="3">
    <source>
        <dbReference type="Proteomes" id="UP000018208"/>
    </source>
</evidence>
<accession>V6LIK5</accession>
<name>V6LIK5_9EUKA</name>
<protein>
    <submittedName>
        <fullName evidence="1">Uncharacterized protein</fullName>
    </submittedName>
</protein>
<gene>
    <name evidence="1" type="ORF">SS50377_16049</name>
    <name evidence="2" type="ORF">SS50377_23846</name>
</gene>
<dbReference type="Proteomes" id="UP000018208">
    <property type="component" value="Unassembled WGS sequence"/>
</dbReference>
<dbReference type="AlphaFoldDB" id="V6LIK5"/>
<proteinExistence type="predicted"/>
<reference evidence="2" key="2">
    <citation type="submission" date="2020-12" db="EMBL/GenBank/DDBJ databases">
        <title>New Spironucleus salmonicida genome in near-complete chromosomes.</title>
        <authorList>
            <person name="Xu F."/>
            <person name="Kurt Z."/>
            <person name="Jimenez-Gonzalez A."/>
            <person name="Astvaldsson A."/>
            <person name="Andersson J.O."/>
            <person name="Svard S.G."/>
        </authorList>
    </citation>
    <scope>NUCLEOTIDE SEQUENCE</scope>
    <source>
        <strain evidence="2">ATCC 50377</strain>
    </source>
</reference>
<dbReference type="EMBL" id="AUWU02000004">
    <property type="protein sequence ID" value="KAH0573911.1"/>
    <property type="molecule type" value="Genomic_DNA"/>
</dbReference>
<sequence length="320" mass="36973">MRQTKKPPVLNSVPNIMLHYQKDPFLCVSKIQEFLESNPQETVYKYDQFDKFLLNFGKSVQQDPLTSEAIEILQKKREAAQQIRTAKIKILRPISSLQTNVNINLEPQKPKGIKSANNIVMVPYIDNNKVVTRETIPLQVSKNLELNTPVQQNIVSSTQRKPITFQEQNNIFHSFQNQTKHKKLYFSEFDLVLPVQKLETEPIQQHSAISDDFDEESSHNPEVKENFNKISELFAQKYSKETISNSPKPSEHDDFDSSDSFREEQLSILDKLEAMKHEVDASEFEIQSAFDDINVKIDIQSDQNDEFGSFDFGEIGDIQF</sequence>
<reference evidence="1 2" key="1">
    <citation type="journal article" date="2014" name="PLoS Genet.">
        <title>The Genome of Spironucleus salmonicida Highlights a Fish Pathogen Adapted to Fluctuating Environments.</title>
        <authorList>
            <person name="Xu F."/>
            <person name="Jerlstrom-Hultqvist J."/>
            <person name="Einarsson E."/>
            <person name="Astvaldsson A."/>
            <person name="Svard S.G."/>
            <person name="Andersson J.O."/>
        </authorList>
    </citation>
    <scope>NUCLEOTIDE SEQUENCE</scope>
    <source>
        <strain evidence="2">ATCC 50377</strain>
    </source>
</reference>
<dbReference type="EMBL" id="KI546126">
    <property type="protein sequence ID" value="EST44148.1"/>
    <property type="molecule type" value="Genomic_DNA"/>
</dbReference>
<evidence type="ECO:0000313" key="1">
    <source>
        <dbReference type="EMBL" id="EST44148.1"/>
    </source>
</evidence>
<evidence type="ECO:0000313" key="2">
    <source>
        <dbReference type="EMBL" id="KAH0573911.1"/>
    </source>
</evidence>
<organism evidence="1">
    <name type="scientific">Spironucleus salmonicida</name>
    <dbReference type="NCBI Taxonomy" id="348837"/>
    <lineage>
        <taxon>Eukaryota</taxon>
        <taxon>Metamonada</taxon>
        <taxon>Diplomonadida</taxon>
        <taxon>Hexamitidae</taxon>
        <taxon>Hexamitinae</taxon>
        <taxon>Spironucleus</taxon>
    </lineage>
</organism>